<dbReference type="EMBL" id="SMAG01000003">
    <property type="protein sequence ID" value="TCS94780.1"/>
    <property type="molecule type" value="Genomic_DNA"/>
</dbReference>
<reference evidence="1 2" key="1">
    <citation type="submission" date="2019-03" db="EMBL/GenBank/DDBJ databases">
        <title>Genomic Encyclopedia of Type Strains, Phase IV (KMG-IV): sequencing the most valuable type-strain genomes for metagenomic binning, comparative biology and taxonomic classification.</title>
        <authorList>
            <person name="Goeker M."/>
        </authorList>
    </citation>
    <scope>NUCLEOTIDE SEQUENCE [LARGE SCALE GENOMIC DNA]</scope>
    <source>
        <strain evidence="1 2">DSM 45707</strain>
    </source>
</reference>
<evidence type="ECO:0000313" key="1">
    <source>
        <dbReference type="EMBL" id="TCS94780.1"/>
    </source>
</evidence>
<proteinExistence type="predicted"/>
<gene>
    <name evidence="1" type="ORF">EDD58_103199</name>
</gene>
<name>A0A4R3L770_9BACL</name>
<accession>A0A4R3L770</accession>
<protein>
    <submittedName>
        <fullName evidence="1">Uncharacterized protein DUF3679</fullName>
    </submittedName>
</protein>
<dbReference type="Proteomes" id="UP000294937">
    <property type="component" value="Unassembled WGS sequence"/>
</dbReference>
<dbReference type="Pfam" id="PF12438">
    <property type="entry name" value="DUF3679"/>
    <property type="match status" value="1"/>
</dbReference>
<dbReference type="InterPro" id="IPR020534">
    <property type="entry name" value="Uncharacterised_YqxA"/>
</dbReference>
<dbReference type="AlphaFoldDB" id="A0A4R3L770"/>
<evidence type="ECO:0000313" key="2">
    <source>
        <dbReference type="Proteomes" id="UP000294937"/>
    </source>
</evidence>
<comment type="caution">
    <text evidence="1">The sequence shown here is derived from an EMBL/GenBank/DDBJ whole genome shotgun (WGS) entry which is preliminary data.</text>
</comment>
<sequence length="120" mass="13063">MRASIQLLGLGIMLIIGIFLGIDTAEKNIQKLEGVEGSPRAIQITPQQNGKIEISVMGQVVETKNPVENLDDQKIKEASQKVKGTIQNETSQLALVGNHAGTAIRQITRKLVESIFSWAN</sequence>
<organism evidence="1 2">
    <name type="scientific">Hazenella coriacea</name>
    <dbReference type="NCBI Taxonomy" id="1179467"/>
    <lineage>
        <taxon>Bacteria</taxon>
        <taxon>Bacillati</taxon>
        <taxon>Bacillota</taxon>
        <taxon>Bacilli</taxon>
        <taxon>Bacillales</taxon>
        <taxon>Thermoactinomycetaceae</taxon>
        <taxon>Hazenella</taxon>
    </lineage>
</organism>
<dbReference type="RefSeq" id="WP_165875855.1">
    <property type="nucleotide sequence ID" value="NZ_SMAG01000003.1"/>
</dbReference>
<keyword evidence="2" id="KW-1185">Reference proteome</keyword>